<reference evidence="1 2" key="1">
    <citation type="submission" date="2024-04" db="EMBL/GenBank/DDBJ databases">
        <title>Tritrichomonas musculus Genome.</title>
        <authorList>
            <person name="Alves-Ferreira E."/>
            <person name="Grigg M."/>
            <person name="Lorenzi H."/>
            <person name="Galac M."/>
        </authorList>
    </citation>
    <scope>NUCLEOTIDE SEQUENCE [LARGE SCALE GENOMIC DNA]</scope>
    <source>
        <strain evidence="1 2">EAF2021</strain>
    </source>
</reference>
<dbReference type="PANTHER" id="PTHR24159:SF5">
    <property type="entry name" value="ANK_REP_REGION DOMAIN-CONTAINING PROTEIN"/>
    <property type="match status" value="1"/>
</dbReference>
<evidence type="ECO:0000313" key="1">
    <source>
        <dbReference type="EMBL" id="KAK8865553.1"/>
    </source>
</evidence>
<accession>A0ABR2INR2</accession>
<organism evidence="1 2">
    <name type="scientific">Tritrichomonas musculus</name>
    <dbReference type="NCBI Taxonomy" id="1915356"/>
    <lineage>
        <taxon>Eukaryota</taxon>
        <taxon>Metamonada</taxon>
        <taxon>Parabasalia</taxon>
        <taxon>Tritrichomonadida</taxon>
        <taxon>Tritrichomonadidae</taxon>
        <taxon>Tritrichomonas</taxon>
    </lineage>
</organism>
<gene>
    <name evidence="1" type="ORF">M9Y10_011109</name>
</gene>
<dbReference type="InterPro" id="IPR036770">
    <property type="entry name" value="Ankyrin_rpt-contain_sf"/>
</dbReference>
<evidence type="ECO:0000313" key="2">
    <source>
        <dbReference type="Proteomes" id="UP001470230"/>
    </source>
</evidence>
<protein>
    <recommendedName>
        <fullName evidence="3">DUF3447 domain-containing protein</fullName>
    </recommendedName>
</protein>
<dbReference type="PANTHER" id="PTHR24159">
    <property type="match status" value="1"/>
</dbReference>
<dbReference type="SUPFAM" id="SSF48403">
    <property type="entry name" value="Ankyrin repeat"/>
    <property type="match status" value="1"/>
</dbReference>
<dbReference type="EMBL" id="JAPFFF010000016">
    <property type="protein sequence ID" value="KAK8865553.1"/>
    <property type="molecule type" value="Genomic_DNA"/>
</dbReference>
<evidence type="ECO:0008006" key="3">
    <source>
        <dbReference type="Google" id="ProtNLM"/>
    </source>
</evidence>
<name>A0ABR2INR2_9EUKA</name>
<sequence length="403" mass="48139">MESYIADKKKLYSAILEFLENSDENFDDTTDEKYIERLSPITKKEVKEGDCENMKGFLQIIKNISDEHRRDTNFITRTKQLLLHFKSQIKQTLSNEEIFYIFEDNKLLVHFLLTNDIIRMTDKICEEMMRTQEPNGNRYCHFFYPELEKFLGEEKMKSVKNELLNKSENVFDNYELKRQEGENDSLICSMIRNDSVEEFISYVTRSNCSFSNQITPSIFETNPFLIERKDTTQIEYSAFFGSIKIFQYLMMNGVQLTASLWLYAIHSKNAELIHILEAKNVCPPKFEDQNEEELNKPNNGFLRCFIESIKCHHNDFADYIQNNFLFQEEKDPKRDESIISNCIKYHNYYYFETETIKDYGFFYLSFYKYNELFNLLLKEKEEGIKLRIISNHQYFDEELIPAA</sequence>
<dbReference type="Proteomes" id="UP001470230">
    <property type="component" value="Unassembled WGS sequence"/>
</dbReference>
<comment type="caution">
    <text evidence="1">The sequence shown here is derived from an EMBL/GenBank/DDBJ whole genome shotgun (WGS) entry which is preliminary data.</text>
</comment>
<keyword evidence="2" id="KW-1185">Reference proteome</keyword>
<proteinExistence type="predicted"/>